<dbReference type="InterPro" id="IPR001461">
    <property type="entry name" value="Aspartic_peptidase_A1"/>
</dbReference>
<evidence type="ECO:0000256" key="2">
    <source>
        <dbReference type="ARBA" id="ARBA00022750"/>
    </source>
</evidence>
<sequence>MASLTLILTLLLLYLHALFVDATIVRRLEASPISLPLARRVNLTSIHNLVKHDESRVKALRSRLQKASKNAGIFVVPNIPVTNQAITYTVNVTIGNPGHLFSLIIDTGSSNTWAGAQLFNSYKMTSTTKFTGDVVQVTYGSGSVLGVEAHDTMDLAPGLNLPNQSLGMALVSEGFTGVDGILGIGPTDLTVGTLIPSTTASIPTVTDNLFTEGIIPEREVAVYFQPADGLSTVNGEMTFGGINYARNTSEFTWVPITGTSIANKYWGIDQSISYGDNVILTSTAGIVDTGTTLIYIASDAYDAYMQLTGGTVSNTTGLLSLPVGQYANLQSLFFNIGGTSFELTPNAQIWPRSLNADIGGTADFVYLVVSSIGTITGSGLDFINGYTFLERFYSVYDSTNRRVGLAPTNYTNADTN</sequence>
<dbReference type="InterPro" id="IPR033121">
    <property type="entry name" value="PEPTIDASE_A1"/>
</dbReference>
<evidence type="ECO:0000259" key="6">
    <source>
        <dbReference type="PROSITE" id="PS51767"/>
    </source>
</evidence>
<evidence type="ECO:0000313" key="7">
    <source>
        <dbReference type="EMBL" id="PPR01599.1"/>
    </source>
</evidence>
<feature type="active site" evidence="3">
    <location>
        <position position="288"/>
    </location>
</feature>
<evidence type="ECO:0000256" key="4">
    <source>
        <dbReference type="RuleBase" id="RU000454"/>
    </source>
</evidence>
<evidence type="ECO:0000256" key="3">
    <source>
        <dbReference type="PIRSR" id="PIRSR601461-1"/>
    </source>
</evidence>
<keyword evidence="2 4" id="KW-0064">Aspartyl protease</keyword>
<comment type="caution">
    <text evidence="7">The sequence shown here is derived from an EMBL/GenBank/DDBJ whole genome shotgun (WGS) entry which is preliminary data.</text>
</comment>
<dbReference type="Gene3D" id="2.40.70.10">
    <property type="entry name" value="Acid Proteases"/>
    <property type="match status" value="2"/>
</dbReference>
<feature type="signal peptide" evidence="5">
    <location>
        <begin position="1"/>
        <end position="22"/>
    </location>
</feature>
<proteinExistence type="inferred from homology"/>
<dbReference type="PROSITE" id="PS00141">
    <property type="entry name" value="ASP_PROTEASE"/>
    <property type="match status" value="1"/>
</dbReference>
<feature type="chain" id="PRO_5019126968" description="Peptidase A1 domain-containing protein" evidence="5">
    <location>
        <begin position="23"/>
        <end position="416"/>
    </location>
</feature>
<dbReference type="InterPro" id="IPR001969">
    <property type="entry name" value="Aspartic_peptidase_AS"/>
</dbReference>
<accession>A0A409YF00</accession>
<dbReference type="PROSITE" id="PS51767">
    <property type="entry name" value="PEPTIDASE_A1"/>
    <property type="match status" value="1"/>
</dbReference>
<keyword evidence="4" id="KW-0645">Protease</keyword>
<comment type="similarity">
    <text evidence="1 4">Belongs to the peptidase A1 family.</text>
</comment>
<dbReference type="InterPro" id="IPR021109">
    <property type="entry name" value="Peptidase_aspartic_dom_sf"/>
</dbReference>
<feature type="active site" evidence="3">
    <location>
        <position position="106"/>
    </location>
</feature>
<dbReference type="GO" id="GO:0006508">
    <property type="term" value="P:proteolysis"/>
    <property type="evidence" value="ECO:0007669"/>
    <property type="project" value="UniProtKB-KW"/>
</dbReference>
<organism evidence="7 8">
    <name type="scientific">Gymnopilus dilepis</name>
    <dbReference type="NCBI Taxonomy" id="231916"/>
    <lineage>
        <taxon>Eukaryota</taxon>
        <taxon>Fungi</taxon>
        <taxon>Dikarya</taxon>
        <taxon>Basidiomycota</taxon>
        <taxon>Agaricomycotina</taxon>
        <taxon>Agaricomycetes</taxon>
        <taxon>Agaricomycetidae</taxon>
        <taxon>Agaricales</taxon>
        <taxon>Agaricineae</taxon>
        <taxon>Hymenogastraceae</taxon>
        <taxon>Gymnopilus</taxon>
    </lineage>
</organism>
<dbReference type="Proteomes" id="UP000284706">
    <property type="component" value="Unassembled WGS sequence"/>
</dbReference>
<reference evidence="7 8" key="1">
    <citation type="journal article" date="2018" name="Evol. Lett.">
        <title>Horizontal gene cluster transfer increased hallucinogenic mushroom diversity.</title>
        <authorList>
            <person name="Reynolds H.T."/>
            <person name="Vijayakumar V."/>
            <person name="Gluck-Thaler E."/>
            <person name="Korotkin H.B."/>
            <person name="Matheny P.B."/>
            <person name="Slot J.C."/>
        </authorList>
    </citation>
    <scope>NUCLEOTIDE SEQUENCE [LARGE SCALE GENOMIC DNA]</scope>
    <source>
        <strain evidence="7 8">SRW20</strain>
    </source>
</reference>
<dbReference type="CDD" id="cd05471">
    <property type="entry name" value="pepsin_like"/>
    <property type="match status" value="1"/>
</dbReference>
<feature type="domain" description="Peptidase A1" evidence="6">
    <location>
        <begin position="88"/>
        <end position="406"/>
    </location>
</feature>
<evidence type="ECO:0000313" key="8">
    <source>
        <dbReference type="Proteomes" id="UP000284706"/>
    </source>
</evidence>
<dbReference type="EMBL" id="NHYE01000925">
    <property type="protein sequence ID" value="PPR01599.1"/>
    <property type="molecule type" value="Genomic_DNA"/>
</dbReference>
<dbReference type="STRING" id="231916.A0A409YF00"/>
<keyword evidence="5" id="KW-0732">Signal</keyword>
<evidence type="ECO:0000256" key="5">
    <source>
        <dbReference type="SAM" id="SignalP"/>
    </source>
</evidence>
<dbReference type="SUPFAM" id="SSF50630">
    <property type="entry name" value="Acid proteases"/>
    <property type="match status" value="1"/>
</dbReference>
<evidence type="ECO:0000256" key="1">
    <source>
        <dbReference type="ARBA" id="ARBA00007447"/>
    </source>
</evidence>
<dbReference type="PANTHER" id="PTHR47966">
    <property type="entry name" value="BETA-SITE APP-CLEAVING ENZYME, ISOFORM A-RELATED"/>
    <property type="match status" value="1"/>
</dbReference>
<dbReference type="GO" id="GO:0004190">
    <property type="term" value="F:aspartic-type endopeptidase activity"/>
    <property type="evidence" value="ECO:0007669"/>
    <property type="project" value="UniProtKB-KW"/>
</dbReference>
<keyword evidence="8" id="KW-1185">Reference proteome</keyword>
<dbReference type="Pfam" id="PF00026">
    <property type="entry name" value="Asp"/>
    <property type="match status" value="1"/>
</dbReference>
<gene>
    <name evidence="7" type="ORF">CVT26_013337</name>
</gene>
<dbReference type="PRINTS" id="PR00792">
    <property type="entry name" value="PEPSIN"/>
</dbReference>
<dbReference type="OrthoDB" id="660550at2759"/>
<name>A0A409YF00_9AGAR</name>
<dbReference type="PANTHER" id="PTHR47966:SF51">
    <property type="entry name" value="BETA-SITE APP-CLEAVING ENZYME, ISOFORM A-RELATED"/>
    <property type="match status" value="1"/>
</dbReference>
<dbReference type="AlphaFoldDB" id="A0A409YF00"/>
<dbReference type="InterPro" id="IPR034164">
    <property type="entry name" value="Pepsin-like_dom"/>
</dbReference>
<keyword evidence="4" id="KW-0378">Hydrolase</keyword>
<dbReference type="InParanoid" id="A0A409YF00"/>
<protein>
    <recommendedName>
        <fullName evidence="6">Peptidase A1 domain-containing protein</fullName>
    </recommendedName>
</protein>